<dbReference type="SUPFAM" id="SSF58104">
    <property type="entry name" value="Methyl-accepting chemotaxis protein (MCP) signaling domain"/>
    <property type="match status" value="1"/>
</dbReference>
<name>A0A9X3ZG29_9HYPH</name>
<dbReference type="RefSeq" id="WP_267989561.1">
    <property type="nucleotide sequence ID" value="NZ_JAPJZI010000001.1"/>
</dbReference>
<proteinExistence type="predicted"/>
<dbReference type="PANTHER" id="PTHR36698">
    <property type="entry name" value="BLL5892 PROTEIN"/>
    <property type="match status" value="1"/>
</dbReference>
<dbReference type="AlphaFoldDB" id="A0A9X3ZG29"/>
<accession>A0A9X3ZG29</accession>
<dbReference type="Pfam" id="PF02470">
    <property type="entry name" value="MlaD"/>
    <property type="match status" value="1"/>
</dbReference>
<evidence type="ECO:0000313" key="4">
    <source>
        <dbReference type="Proteomes" id="UP001151234"/>
    </source>
</evidence>
<keyword evidence="4" id="KW-1185">Reference proteome</keyword>
<protein>
    <submittedName>
        <fullName evidence="3">MlaD family protein</fullName>
    </submittedName>
</protein>
<sequence>METKANYTLVGVFTLIVMVAAFGFVYWMATFGKTGQTAQLEIRIPGSAGGLSVGAPVLFNGIRVGAVQSLTIDGVDPNFVLAMTQVRASAPVYETTKAKLGIQGLTGQAHIELSGGDKTGPNILEQAVEKGSYAILTADESSVTNLLATAEDILGRVNSAVKGIEEFVETAKGPLTRTVENAEKFSDALAANSDGISDFLKNVSSLSETIENVSGKLETIVTRADQLIAAVEPDKVAAIVDNVEKVTADVAKASPEIEPLVEDLKVAASNFAQLGEEASAVLSRADTLIASIDPEKIQQTVDNVAAASEQAREGIASITTVANTIENRTDQINQIITNVGQLSSRLNDAALKVQTTLDKVDGFLGNGDASGLVAEAKKTLQTFQQVGEKINAHIGPIASNLQRFTGSGLRDFDALVSEARRSITRIERTFTKIGDDPQSLLFGTSGDVKTYDGRRRR</sequence>
<keyword evidence="1" id="KW-1133">Transmembrane helix</keyword>
<dbReference type="EMBL" id="JAPJZI010000001">
    <property type="protein sequence ID" value="MDA5398122.1"/>
    <property type="molecule type" value="Genomic_DNA"/>
</dbReference>
<evidence type="ECO:0000313" key="3">
    <source>
        <dbReference type="EMBL" id="MDA5398122.1"/>
    </source>
</evidence>
<dbReference type="PANTHER" id="PTHR36698:SF2">
    <property type="entry name" value="MCE_MLAD DOMAIN-CONTAINING PROTEIN"/>
    <property type="match status" value="1"/>
</dbReference>
<comment type="caution">
    <text evidence="3">The sequence shown here is derived from an EMBL/GenBank/DDBJ whole genome shotgun (WGS) entry which is preliminary data.</text>
</comment>
<dbReference type="Proteomes" id="UP001151234">
    <property type="component" value="Unassembled WGS sequence"/>
</dbReference>
<evidence type="ECO:0000259" key="2">
    <source>
        <dbReference type="Pfam" id="PF02470"/>
    </source>
</evidence>
<feature type="transmembrane region" description="Helical" evidence="1">
    <location>
        <begin position="7"/>
        <end position="29"/>
    </location>
</feature>
<feature type="domain" description="Mce/MlaD" evidence="2">
    <location>
        <begin position="47"/>
        <end position="116"/>
    </location>
</feature>
<reference evidence="3" key="1">
    <citation type="submission" date="2022-11" db="EMBL/GenBank/DDBJ databases">
        <title>Draft genome sequence of Hoeflea poritis E7-10 and Hoeflea prorocentri PM5-8, separated from scleractinian coral Porites lutea and marine dinoflagellate.</title>
        <authorList>
            <person name="Zhang G."/>
            <person name="Wei Q."/>
            <person name="Cai L."/>
        </authorList>
    </citation>
    <scope>NUCLEOTIDE SEQUENCE</scope>
    <source>
        <strain evidence="3">PM5-8</strain>
    </source>
</reference>
<keyword evidence="1" id="KW-0812">Transmembrane</keyword>
<keyword evidence="1" id="KW-0472">Membrane</keyword>
<dbReference type="InterPro" id="IPR003399">
    <property type="entry name" value="Mce/MlaD"/>
</dbReference>
<dbReference type="Gene3D" id="1.10.287.950">
    <property type="entry name" value="Methyl-accepting chemotaxis protein"/>
    <property type="match status" value="1"/>
</dbReference>
<organism evidence="3 4">
    <name type="scientific">Hoeflea prorocentri</name>
    <dbReference type="NCBI Taxonomy" id="1922333"/>
    <lineage>
        <taxon>Bacteria</taxon>
        <taxon>Pseudomonadati</taxon>
        <taxon>Pseudomonadota</taxon>
        <taxon>Alphaproteobacteria</taxon>
        <taxon>Hyphomicrobiales</taxon>
        <taxon>Rhizobiaceae</taxon>
        <taxon>Hoeflea</taxon>
    </lineage>
</organism>
<gene>
    <name evidence="3" type="ORF">OQ273_06000</name>
</gene>
<evidence type="ECO:0000256" key="1">
    <source>
        <dbReference type="SAM" id="Phobius"/>
    </source>
</evidence>